<name>A0A1V3J015_9PAST</name>
<comment type="cofactor">
    <cofactor evidence="1">
        <name>Fe cation</name>
        <dbReference type="ChEBI" id="CHEBI:24875"/>
    </cofactor>
</comment>
<sequence>MAYTTFSQTKNDQLKEPMFFGQNVNVARYDQQKYETFEKLIEKQLSFFWRPEEVDVSQDRIDYAALPEHEKHIFISNLKYQTLLDSIQGRSPNVALLPLVSIPELETWIETWTFSETIHSRSYTHIIRNIVNDPSIVFDDIVTNEEIIKRAKDISSYYDDLIRDSQLYGLYGEGTYTVDGKECVVTLRNLKRQLYLCLMSVNALEAIRFYVSFACSFAFAERQLMEGNAKIIKFIARDEALHLTGTQHILNIMAAGQDDPEMAEIAEECKQEAYDLFLAAAEQEKEWADYLFKDGSMIGLNKDILVQYVEYITNIRMQAVGLPLPFQARSNPIPWINAWLVSDNVQVAPQEVEVSSYLVGQIDSKVDTNDFGDFDL</sequence>
<keyword evidence="7" id="KW-0215">Deoxyribonucleotide synthesis</keyword>
<dbReference type="UniPathway" id="UPA00326"/>
<dbReference type="InterPro" id="IPR012348">
    <property type="entry name" value="RNR-like"/>
</dbReference>
<dbReference type="InterPro" id="IPR009078">
    <property type="entry name" value="Ferritin-like_SF"/>
</dbReference>
<dbReference type="GO" id="GO:0009263">
    <property type="term" value="P:deoxyribonucleotide biosynthetic process"/>
    <property type="evidence" value="ECO:0007669"/>
    <property type="project" value="UniProtKB-KW"/>
</dbReference>
<dbReference type="CDD" id="cd01049">
    <property type="entry name" value="RNRR2"/>
    <property type="match status" value="1"/>
</dbReference>
<dbReference type="AlphaFoldDB" id="A0A1V3J015"/>
<dbReference type="Gene3D" id="1.10.620.20">
    <property type="entry name" value="Ribonucleotide Reductase, subunit A"/>
    <property type="match status" value="1"/>
</dbReference>
<evidence type="ECO:0000256" key="2">
    <source>
        <dbReference type="ARBA" id="ARBA00009303"/>
    </source>
</evidence>
<comment type="similarity">
    <text evidence="2">Belongs to the ribonucleoside diphosphate reductase small chain family.</text>
</comment>
<evidence type="ECO:0000256" key="1">
    <source>
        <dbReference type="ARBA" id="ARBA00001962"/>
    </source>
</evidence>
<dbReference type="GO" id="GO:0004748">
    <property type="term" value="F:ribonucleoside-diphosphate reductase activity, thioredoxin disulfide as acceptor"/>
    <property type="evidence" value="ECO:0007669"/>
    <property type="project" value="UniProtKB-EC"/>
</dbReference>
<dbReference type="PROSITE" id="PS00368">
    <property type="entry name" value="RIBORED_SMALL"/>
    <property type="match status" value="1"/>
</dbReference>
<keyword evidence="5" id="KW-0560">Oxidoreductase</keyword>
<dbReference type="InterPro" id="IPR030475">
    <property type="entry name" value="RNR_small_AS"/>
</dbReference>
<evidence type="ECO:0000313" key="8">
    <source>
        <dbReference type="EMBL" id="OOF45301.1"/>
    </source>
</evidence>
<dbReference type="PANTHER" id="PTHR23409:SF18">
    <property type="entry name" value="RIBONUCLEOSIDE-DIPHOSPHATE REDUCTASE SUBUNIT M2"/>
    <property type="match status" value="1"/>
</dbReference>
<dbReference type="EC" id="1.17.4.1" evidence="3"/>
<dbReference type="InterPro" id="IPR033909">
    <property type="entry name" value="RNR_small"/>
</dbReference>
<dbReference type="OrthoDB" id="9765051at2"/>
<proteinExistence type="inferred from homology"/>
<reference evidence="10 11" key="1">
    <citation type="submission" date="2016-10" db="EMBL/GenBank/DDBJ databases">
        <title>Rodentibacter gen. nov. and new species.</title>
        <authorList>
            <person name="Christensen H."/>
        </authorList>
    </citation>
    <scope>NUCLEOTIDE SEQUENCE [LARGE SCALE GENOMIC DNA]</scope>
    <source>
        <strain evidence="8 10">H1983213011</strain>
        <strain evidence="9 11">H1987082031</strain>
    </source>
</reference>
<evidence type="ECO:0000256" key="5">
    <source>
        <dbReference type="ARBA" id="ARBA00023002"/>
    </source>
</evidence>
<dbReference type="SUPFAM" id="SSF47240">
    <property type="entry name" value="Ferritin-like"/>
    <property type="match status" value="1"/>
</dbReference>
<evidence type="ECO:0000256" key="3">
    <source>
        <dbReference type="ARBA" id="ARBA00012274"/>
    </source>
</evidence>
<dbReference type="EMBL" id="MLHL01000033">
    <property type="protein sequence ID" value="OOF48167.1"/>
    <property type="molecule type" value="Genomic_DNA"/>
</dbReference>
<evidence type="ECO:0000256" key="7">
    <source>
        <dbReference type="ARBA" id="ARBA00023116"/>
    </source>
</evidence>
<dbReference type="Proteomes" id="UP000189161">
    <property type="component" value="Unassembled WGS sequence"/>
</dbReference>
<keyword evidence="6" id="KW-0408">Iron</keyword>
<dbReference type="FunFam" id="1.10.620.20:FF:000001">
    <property type="entry name" value="Ribonucleoside-diphosphate reductase 1 subunit beta"/>
    <property type="match status" value="1"/>
</dbReference>
<dbReference type="EMBL" id="MLHK01000034">
    <property type="protein sequence ID" value="OOF45301.1"/>
    <property type="molecule type" value="Genomic_DNA"/>
</dbReference>
<accession>A0A1V3J015</accession>
<organism evidence="9 11">
    <name type="scientific">Rodentibacter trehalosifermentans</name>
    <dbReference type="NCBI Taxonomy" id="1908263"/>
    <lineage>
        <taxon>Bacteria</taxon>
        <taxon>Pseudomonadati</taxon>
        <taxon>Pseudomonadota</taxon>
        <taxon>Gammaproteobacteria</taxon>
        <taxon>Pasteurellales</taxon>
        <taxon>Pasteurellaceae</taxon>
        <taxon>Rodentibacter</taxon>
    </lineage>
</organism>
<keyword evidence="4" id="KW-0479">Metal-binding</keyword>
<evidence type="ECO:0000256" key="6">
    <source>
        <dbReference type="ARBA" id="ARBA00023004"/>
    </source>
</evidence>
<dbReference type="NCBIfam" id="NF006576">
    <property type="entry name" value="PRK09101.1"/>
    <property type="match status" value="1"/>
</dbReference>
<comment type="caution">
    <text evidence="9">The sequence shown here is derived from an EMBL/GenBank/DDBJ whole genome shotgun (WGS) entry which is preliminary data.</text>
</comment>
<dbReference type="Proteomes" id="UP000188728">
    <property type="component" value="Unassembled WGS sequence"/>
</dbReference>
<dbReference type="GO" id="GO:0046872">
    <property type="term" value="F:metal ion binding"/>
    <property type="evidence" value="ECO:0007669"/>
    <property type="project" value="UniProtKB-KW"/>
</dbReference>
<evidence type="ECO:0000313" key="11">
    <source>
        <dbReference type="Proteomes" id="UP000189161"/>
    </source>
</evidence>
<dbReference type="RefSeq" id="WP_077421756.1">
    <property type="nucleotide sequence ID" value="NZ_MLHK01000034.1"/>
</dbReference>
<evidence type="ECO:0000256" key="4">
    <source>
        <dbReference type="ARBA" id="ARBA00022723"/>
    </source>
</evidence>
<dbReference type="InterPro" id="IPR000358">
    <property type="entry name" value="RNR_small_fam"/>
</dbReference>
<evidence type="ECO:0000313" key="10">
    <source>
        <dbReference type="Proteomes" id="UP000188728"/>
    </source>
</evidence>
<gene>
    <name evidence="8" type="ORF">BKK51_07050</name>
    <name evidence="9" type="ORF">BKK52_06575</name>
</gene>
<protein>
    <recommendedName>
        <fullName evidence="3">ribonucleoside-diphosphate reductase</fullName>
        <ecNumber evidence="3">1.17.4.1</ecNumber>
    </recommendedName>
</protein>
<dbReference type="PANTHER" id="PTHR23409">
    <property type="entry name" value="RIBONUCLEOSIDE-DIPHOSPHATE REDUCTASE SMALL CHAIN"/>
    <property type="match status" value="1"/>
</dbReference>
<accession>A0A1V3IT76</accession>
<dbReference type="Pfam" id="PF00268">
    <property type="entry name" value="Ribonuc_red_sm"/>
    <property type="match status" value="1"/>
</dbReference>
<keyword evidence="11" id="KW-1185">Reference proteome</keyword>
<evidence type="ECO:0000313" key="9">
    <source>
        <dbReference type="EMBL" id="OOF48167.1"/>
    </source>
</evidence>